<dbReference type="GO" id="GO:0000175">
    <property type="term" value="F:3'-5'-RNA exonuclease activity"/>
    <property type="evidence" value="ECO:0007669"/>
    <property type="project" value="TreeGrafter"/>
</dbReference>
<dbReference type="GO" id="GO:0000932">
    <property type="term" value="C:P-body"/>
    <property type="evidence" value="ECO:0007669"/>
    <property type="project" value="TreeGrafter"/>
</dbReference>
<dbReference type="SUPFAM" id="SSF50249">
    <property type="entry name" value="Nucleic acid-binding proteins"/>
    <property type="match status" value="1"/>
</dbReference>
<dbReference type="Pfam" id="PF00773">
    <property type="entry name" value="RNB"/>
    <property type="match status" value="1"/>
</dbReference>
<evidence type="ECO:0000313" key="4">
    <source>
        <dbReference type="Proteomes" id="UP001377567"/>
    </source>
</evidence>
<comment type="caution">
    <text evidence="3">The sequence shown here is derived from an EMBL/GenBank/DDBJ whole genome shotgun (WGS) entry which is preliminary data.</text>
</comment>
<dbReference type="InterPro" id="IPR001900">
    <property type="entry name" value="RNase_II/R"/>
</dbReference>
<keyword evidence="4" id="KW-1185">Reference proteome</keyword>
<dbReference type="PANTHER" id="PTHR23355:SF59">
    <property type="entry name" value="EXORIBONUCLEASE II, MITOCHONDRIAL"/>
    <property type="match status" value="1"/>
</dbReference>
<feature type="domain" description="RNB" evidence="2">
    <location>
        <begin position="532"/>
        <end position="863"/>
    </location>
</feature>
<protein>
    <submittedName>
        <fullName evidence="3">Exoribonuclease II</fullName>
    </submittedName>
</protein>
<dbReference type="GO" id="GO:0006402">
    <property type="term" value="P:mRNA catabolic process"/>
    <property type="evidence" value="ECO:0007669"/>
    <property type="project" value="TreeGrafter"/>
</dbReference>
<proteinExistence type="predicted"/>
<evidence type="ECO:0000313" key="3">
    <source>
        <dbReference type="EMBL" id="GMM57010.1"/>
    </source>
</evidence>
<gene>
    <name evidence="3" type="ORF">DAKH74_036260</name>
</gene>
<dbReference type="SMART" id="SM00955">
    <property type="entry name" value="RNB"/>
    <property type="match status" value="1"/>
</dbReference>
<evidence type="ECO:0000259" key="2">
    <source>
        <dbReference type="SMART" id="SM00955"/>
    </source>
</evidence>
<dbReference type="GO" id="GO:0003723">
    <property type="term" value="F:RNA binding"/>
    <property type="evidence" value="ECO:0007669"/>
    <property type="project" value="InterPro"/>
</dbReference>
<dbReference type="InterPro" id="IPR012340">
    <property type="entry name" value="NA-bd_OB-fold"/>
</dbReference>
<accession>A0AAV5RZG0</accession>
<sequence length="978" mass="111859">MRPYLSVRSFHCAVRLGRNIPPINKSPGPKQEQTSSGKIYELPKQGPRKPFERSRSRKGSVPLSANDISKINKQFLERTSGLEPEFEIKQLDEIREEYNERYLERYLKPSRKWYQYEWENPDKSPIFQGGYINGRCPVPMGTPPSKATNFAPSNLLKSTLTVGDLVVLQSDPTQLVMCVGLPDSTADPRYTFVSRNGQLIFQMKHQVKLRIPYNLPESVVKLIKREAPHNYTPIGTVKNNRDETFIIPLLAKQLFTNHLLAEISNNAWSQLPIVVKKLKLLHRYISDPRGAIQFSFVELCQIVEHMDLSKVMKLKDEQKSDQAMTNVREYVNTLVQKIGEQKLDKVESATYLATFLAIQEQQEYNLWGKIHSSTAFLSPISVTVLPLKSQHYYYSQILSRMRKKDHKEVNRFVELFNQSEFDSIKNNYSHYLDLLTDYSAGNFNNNPQVIALISHIFRKIGKYKDSDITRDLCFELVTTIKPEMKDVNILHYNKDLGLPISSELSNNRKLLYDIVEPVNNDSVELENHDKLRKDFLHHEVYCIDSADAHEIDDGISIKHKRDGVSTLYIHIADPAAMFQESYDSTIVGTLQSEVLQAALEKSFTSYLPDNVDPMFPKAFSKAADLGIDGEKRKTITFSVDVLLDPDQEHFRVLYDTFDVCLSYTKKFPSVTYDDVDMILSKKKVVNARMTKDLQSLFDIAVRLRRNRIIYDKAIVFGEGFNNGLPKLTLNDKADGGFDISFKDNLETSSTILVSEMMILANTLCGKFFKEKSIPGVFRCYSHLAMSGLSKKEFGSLHHKVRMGSYPSPQDIAQFSSFLNASFYSSTPSKHAMIGANEYLTVTSPLRRFPDLINHLQLHRFLAYKKLLFSHSKMNSLIWRFQSRADILKSTSRMVNKYWTLKYLINILKKNPDQKVSVVVNSVAVNGTAMCTIRGYTFSSGTLKYKKDSDVPKIGDVIDDCKITNILPVEGVLELEHDV</sequence>
<feature type="region of interest" description="Disordered" evidence="1">
    <location>
        <begin position="18"/>
        <end position="64"/>
    </location>
</feature>
<name>A0AAV5RZG0_MAUHU</name>
<dbReference type="PANTHER" id="PTHR23355">
    <property type="entry name" value="RIBONUCLEASE"/>
    <property type="match status" value="1"/>
</dbReference>
<organism evidence="3 4">
    <name type="scientific">Maudiozyma humilis</name>
    <name type="common">Sour dough yeast</name>
    <name type="synonym">Kazachstania humilis</name>
    <dbReference type="NCBI Taxonomy" id="51915"/>
    <lineage>
        <taxon>Eukaryota</taxon>
        <taxon>Fungi</taxon>
        <taxon>Dikarya</taxon>
        <taxon>Ascomycota</taxon>
        <taxon>Saccharomycotina</taxon>
        <taxon>Saccharomycetes</taxon>
        <taxon>Saccharomycetales</taxon>
        <taxon>Saccharomycetaceae</taxon>
        <taxon>Maudiozyma</taxon>
    </lineage>
</organism>
<dbReference type="EMBL" id="BTGD01000010">
    <property type="protein sequence ID" value="GMM57010.1"/>
    <property type="molecule type" value="Genomic_DNA"/>
</dbReference>
<dbReference type="Proteomes" id="UP001377567">
    <property type="component" value="Unassembled WGS sequence"/>
</dbReference>
<dbReference type="InterPro" id="IPR050180">
    <property type="entry name" value="RNR_Ribonuclease"/>
</dbReference>
<dbReference type="AlphaFoldDB" id="A0AAV5RZG0"/>
<reference evidence="3 4" key="1">
    <citation type="journal article" date="2023" name="Elife">
        <title>Identification of key yeast species and microbe-microbe interactions impacting larval growth of Drosophila in the wild.</title>
        <authorList>
            <person name="Mure A."/>
            <person name="Sugiura Y."/>
            <person name="Maeda R."/>
            <person name="Honda K."/>
            <person name="Sakurai N."/>
            <person name="Takahashi Y."/>
            <person name="Watada M."/>
            <person name="Katoh T."/>
            <person name="Gotoh A."/>
            <person name="Gotoh Y."/>
            <person name="Taniguchi I."/>
            <person name="Nakamura K."/>
            <person name="Hayashi T."/>
            <person name="Katayama T."/>
            <person name="Uemura T."/>
            <person name="Hattori Y."/>
        </authorList>
    </citation>
    <scope>NUCLEOTIDE SEQUENCE [LARGE SCALE GENOMIC DNA]</scope>
    <source>
        <strain evidence="3 4">KH-74</strain>
    </source>
</reference>
<evidence type="ECO:0000256" key="1">
    <source>
        <dbReference type="SAM" id="MobiDB-lite"/>
    </source>
</evidence>